<evidence type="ECO:0000313" key="11">
    <source>
        <dbReference type="EMBL" id="ONN52822.1"/>
    </source>
</evidence>
<dbReference type="Proteomes" id="UP000189376">
    <property type="component" value="Unassembled WGS sequence"/>
</dbReference>
<dbReference type="Pfam" id="PF02518">
    <property type="entry name" value="HATPase_c"/>
    <property type="match status" value="1"/>
</dbReference>
<evidence type="ECO:0000256" key="9">
    <source>
        <dbReference type="SAM" id="Phobius"/>
    </source>
</evidence>
<dbReference type="InterPro" id="IPR005467">
    <property type="entry name" value="His_kinase_dom"/>
</dbReference>
<evidence type="ECO:0000256" key="2">
    <source>
        <dbReference type="ARBA" id="ARBA00012438"/>
    </source>
</evidence>
<keyword evidence="8" id="KW-0902">Two-component regulatory system</keyword>
<dbReference type="RefSeq" id="WP_205666043.1">
    <property type="nucleotide sequence ID" value="NZ_LFZS01000016.1"/>
</dbReference>
<dbReference type="Pfam" id="PF00989">
    <property type="entry name" value="PAS"/>
    <property type="match status" value="1"/>
</dbReference>
<dbReference type="InterPro" id="IPR004358">
    <property type="entry name" value="Sig_transdc_His_kin-like_C"/>
</dbReference>
<dbReference type="SUPFAM" id="SSF55874">
    <property type="entry name" value="ATPase domain of HSP90 chaperone/DNA topoisomerase II/histidine kinase"/>
    <property type="match status" value="1"/>
</dbReference>
<dbReference type="GO" id="GO:0000155">
    <property type="term" value="F:phosphorelay sensor kinase activity"/>
    <property type="evidence" value="ECO:0007669"/>
    <property type="project" value="InterPro"/>
</dbReference>
<sequence length="522" mass="59075">MHSPLNSSLSHTIFRLGTWYGLYRLIIAVSLTIILVSTNAQADNSLQQPSLYFYTLLGYSIVSLVQLLGFKFIATQATRQLALFFIIDVICLSLLTFSVGEPNLQLSLLYVIAIFTSAILLSARMSLIITLLAIIAVIYQRFVGSLFDYNNLNTIGNSALLAFLFFVVHGIGQIAVQRFKLLEALTFHQSVELYQLQNINRYILEQIEEGYLVLDEDYDIVLSNPAACSLLGIPPQFANEKYPLAKWHTDLYEFLKFGDLQEGDRFIFESRLSTYSINIKVQHLLVPQQALTLLILQDAQQINQQAQQLKLAALGQLSASIAHEIRNPLAAIVQANELLKDSDPEQQNTLRHMIGKQAKRIDSIVQDTLGLARSERTHPIQIDLSHFITSLFEEDLSDVKHSIRLEISDNYLKFLFDEKQLRQVMINLVRNALRHNAPDSPNVTINIHSQANKIYIDVIDYGEGVSKRDISQLFKPFFSTEINGTGLGLYLSHSFCEANHAKLTYVEQKQGACFRIECPIIY</sequence>
<evidence type="ECO:0000256" key="7">
    <source>
        <dbReference type="ARBA" id="ARBA00022840"/>
    </source>
</evidence>
<name>A0A1V2US60_9GAMM</name>
<dbReference type="SMART" id="SM00388">
    <property type="entry name" value="HisKA"/>
    <property type="match status" value="1"/>
</dbReference>
<proteinExistence type="predicted"/>
<keyword evidence="9" id="KW-0472">Membrane</keyword>
<dbReference type="Gene3D" id="3.30.450.20">
    <property type="entry name" value="PAS domain"/>
    <property type="match status" value="1"/>
</dbReference>
<dbReference type="InterPro" id="IPR013767">
    <property type="entry name" value="PAS_fold"/>
</dbReference>
<keyword evidence="4" id="KW-0808">Transferase</keyword>
<dbReference type="SUPFAM" id="SSF55785">
    <property type="entry name" value="PYP-like sensor domain (PAS domain)"/>
    <property type="match status" value="1"/>
</dbReference>
<keyword evidence="12" id="KW-1185">Reference proteome</keyword>
<dbReference type="InterPro" id="IPR035965">
    <property type="entry name" value="PAS-like_dom_sf"/>
</dbReference>
<dbReference type="EMBL" id="LFZS01000016">
    <property type="protein sequence ID" value="ONN52822.1"/>
    <property type="molecule type" value="Genomic_DNA"/>
</dbReference>
<reference evidence="11 12" key="1">
    <citation type="submission" date="2015-07" db="EMBL/GenBank/DDBJ databases">
        <title>Acinetobacter yuneri, a novel member of Acinetobacter calcoaceticus-Acinetobacter baumannii complex isolated from clinical specimen.</title>
        <authorList>
            <person name="Yu Y."/>
        </authorList>
    </citation>
    <scope>NUCLEOTIDE SEQUENCE [LARGE SCALE GENOMIC DNA]</scope>
    <source>
        <strain evidence="11 12">A362</strain>
    </source>
</reference>
<comment type="catalytic activity">
    <reaction evidence="1">
        <text>ATP + protein L-histidine = ADP + protein N-phospho-L-histidine.</text>
        <dbReference type="EC" id="2.7.13.3"/>
    </reaction>
</comment>
<evidence type="ECO:0000256" key="5">
    <source>
        <dbReference type="ARBA" id="ARBA00022741"/>
    </source>
</evidence>
<accession>A0A1V2US60</accession>
<dbReference type="CDD" id="cd00082">
    <property type="entry name" value="HisKA"/>
    <property type="match status" value="1"/>
</dbReference>
<dbReference type="InterPro" id="IPR036890">
    <property type="entry name" value="HATPase_C_sf"/>
</dbReference>
<evidence type="ECO:0000313" key="12">
    <source>
        <dbReference type="Proteomes" id="UP000189376"/>
    </source>
</evidence>
<feature type="domain" description="Histidine kinase" evidence="10">
    <location>
        <begin position="320"/>
        <end position="522"/>
    </location>
</feature>
<dbReference type="GO" id="GO:0005524">
    <property type="term" value="F:ATP binding"/>
    <property type="evidence" value="ECO:0007669"/>
    <property type="project" value="UniProtKB-KW"/>
</dbReference>
<keyword evidence="7" id="KW-0067">ATP-binding</keyword>
<feature type="transmembrane region" description="Helical" evidence="9">
    <location>
        <begin position="106"/>
        <end position="139"/>
    </location>
</feature>
<evidence type="ECO:0000256" key="1">
    <source>
        <dbReference type="ARBA" id="ARBA00000085"/>
    </source>
</evidence>
<dbReference type="Gene3D" id="3.30.565.10">
    <property type="entry name" value="Histidine kinase-like ATPase, C-terminal domain"/>
    <property type="match status" value="1"/>
</dbReference>
<keyword evidence="6 11" id="KW-0418">Kinase</keyword>
<evidence type="ECO:0000256" key="8">
    <source>
        <dbReference type="ARBA" id="ARBA00023012"/>
    </source>
</evidence>
<evidence type="ECO:0000256" key="6">
    <source>
        <dbReference type="ARBA" id="ARBA00022777"/>
    </source>
</evidence>
<dbReference type="InterPro" id="IPR003661">
    <property type="entry name" value="HisK_dim/P_dom"/>
</dbReference>
<dbReference type="PRINTS" id="PR00344">
    <property type="entry name" value="BCTRLSENSOR"/>
</dbReference>
<dbReference type="InterPro" id="IPR003594">
    <property type="entry name" value="HATPase_dom"/>
</dbReference>
<dbReference type="InterPro" id="IPR036097">
    <property type="entry name" value="HisK_dim/P_sf"/>
</dbReference>
<feature type="transmembrane region" description="Helical" evidence="9">
    <location>
        <begin position="81"/>
        <end position="100"/>
    </location>
</feature>
<dbReference type="Pfam" id="PF25323">
    <property type="entry name" value="6TM_PilS"/>
    <property type="match status" value="1"/>
</dbReference>
<dbReference type="PANTHER" id="PTHR43065:SF52">
    <property type="entry name" value="SENSOR PROTEIN KINASE PILS"/>
    <property type="match status" value="1"/>
</dbReference>
<dbReference type="PROSITE" id="PS50109">
    <property type="entry name" value="HIS_KIN"/>
    <property type="match status" value="1"/>
</dbReference>
<keyword evidence="9" id="KW-0812">Transmembrane</keyword>
<dbReference type="PANTHER" id="PTHR43065">
    <property type="entry name" value="SENSOR HISTIDINE KINASE"/>
    <property type="match status" value="1"/>
</dbReference>
<keyword evidence="3" id="KW-0597">Phosphoprotein</keyword>
<feature type="transmembrane region" description="Helical" evidence="9">
    <location>
        <begin position="52"/>
        <end position="74"/>
    </location>
</feature>
<feature type="transmembrane region" description="Helical" evidence="9">
    <location>
        <begin position="21"/>
        <end position="40"/>
    </location>
</feature>
<dbReference type="Pfam" id="PF00512">
    <property type="entry name" value="HisKA"/>
    <property type="match status" value="1"/>
</dbReference>
<dbReference type="GO" id="GO:0006355">
    <property type="term" value="P:regulation of DNA-templated transcription"/>
    <property type="evidence" value="ECO:0007669"/>
    <property type="project" value="InterPro"/>
</dbReference>
<organism evidence="11 12">
    <name type="scientific">Acinetobacter genomosp. 33YU</name>
    <dbReference type="NCBI Taxonomy" id="1675530"/>
    <lineage>
        <taxon>Bacteria</taxon>
        <taxon>Pseudomonadati</taxon>
        <taxon>Pseudomonadota</taxon>
        <taxon>Gammaproteobacteria</taxon>
        <taxon>Moraxellales</taxon>
        <taxon>Moraxellaceae</taxon>
        <taxon>Acinetobacter</taxon>
    </lineage>
</organism>
<feature type="transmembrane region" description="Helical" evidence="9">
    <location>
        <begin position="151"/>
        <end position="172"/>
    </location>
</feature>
<dbReference type="SMART" id="SM00387">
    <property type="entry name" value="HATPase_c"/>
    <property type="match status" value="1"/>
</dbReference>
<dbReference type="SUPFAM" id="SSF47384">
    <property type="entry name" value="Homodimeric domain of signal transducing histidine kinase"/>
    <property type="match status" value="1"/>
</dbReference>
<dbReference type="EC" id="2.7.13.3" evidence="2"/>
<evidence type="ECO:0000259" key="10">
    <source>
        <dbReference type="PROSITE" id="PS50109"/>
    </source>
</evidence>
<dbReference type="Gene3D" id="1.10.287.130">
    <property type="match status" value="1"/>
</dbReference>
<gene>
    <name evidence="11" type="ORF">AC058_15705</name>
</gene>
<dbReference type="CDD" id="cd00075">
    <property type="entry name" value="HATPase"/>
    <property type="match status" value="1"/>
</dbReference>
<evidence type="ECO:0000256" key="4">
    <source>
        <dbReference type="ARBA" id="ARBA00022679"/>
    </source>
</evidence>
<keyword evidence="9" id="KW-1133">Transmembrane helix</keyword>
<protein>
    <recommendedName>
        <fullName evidence="2">histidine kinase</fullName>
        <ecNumber evidence="2">2.7.13.3</ecNumber>
    </recommendedName>
</protein>
<evidence type="ECO:0000256" key="3">
    <source>
        <dbReference type="ARBA" id="ARBA00022553"/>
    </source>
</evidence>
<keyword evidence="5" id="KW-0547">Nucleotide-binding</keyword>
<comment type="caution">
    <text evidence="11">The sequence shown here is derived from an EMBL/GenBank/DDBJ whole genome shotgun (WGS) entry which is preliminary data.</text>
</comment>
<dbReference type="AlphaFoldDB" id="A0A1V2US60"/>